<evidence type="ECO:0000256" key="18">
    <source>
        <dbReference type="ARBA" id="ARBA00043210"/>
    </source>
</evidence>
<evidence type="ECO:0000256" key="21">
    <source>
        <dbReference type="ARBA" id="ARBA00047969"/>
    </source>
</evidence>
<protein>
    <recommendedName>
        <fullName evidence="17">Acyl-coenzyme A thioesterase THEM4</fullName>
        <ecNumber evidence="16">3.1.2.2</ecNumber>
    </recommendedName>
    <alternativeName>
        <fullName evidence="18">Thioesterase superfamily member 4</fullName>
    </alternativeName>
</protein>
<evidence type="ECO:0000256" key="23">
    <source>
        <dbReference type="ARBA" id="ARBA00048180"/>
    </source>
</evidence>
<keyword evidence="10" id="KW-0443">Lipid metabolism</keyword>
<dbReference type="GO" id="GO:0005737">
    <property type="term" value="C:cytoplasm"/>
    <property type="evidence" value="ECO:0007669"/>
    <property type="project" value="UniProtKB-SubCell"/>
</dbReference>
<dbReference type="OrthoDB" id="2139465at2"/>
<evidence type="ECO:0000256" key="16">
    <source>
        <dbReference type="ARBA" id="ARBA00038848"/>
    </source>
</evidence>
<keyword evidence="4" id="KW-1003">Cell membrane</keyword>
<evidence type="ECO:0000256" key="11">
    <source>
        <dbReference type="ARBA" id="ARBA00023136"/>
    </source>
</evidence>
<accession>A0A4Y8M0S5</accession>
<comment type="caution">
    <text evidence="25">The sequence shown here is derived from an EMBL/GenBank/DDBJ whole genome shotgun (WGS) entry which is preliminary data.</text>
</comment>
<evidence type="ECO:0000256" key="4">
    <source>
        <dbReference type="ARBA" id="ARBA00022475"/>
    </source>
</evidence>
<organism evidence="25 26">
    <name type="scientific">Cohnella luojiensis</name>
    <dbReference type="NCBI Taxonomy" id="652876"/>
    <lineage>
        <taxon>Bacteria</taxon>
        <taxon>Bacillati</taxon>
        <taxon>Bacillota</taxon>
        <taxon>Bacilli</taxon>
        <taxon>Bacillales</taxon>
        <taxon>Paenibacillaceae</taxon>
        <taxon>Cohnella</taxon>
    </lineage>
</organism>
<feature type="domain" description="Thioesterase" evidence="24">
    <location>
        <begin position="52"/>
        <end position="127"/>
    </location>
</feature>
<evidence type="ECO:0000256" key="20">
    <source>
        <dbReference type="ARBA" id="ARBA00047734"/>
    </source>
</evidence>
<evidence type="ECO:0000259" key="24">
    <source>
        <dbReference type="Pfam" id="PF03061"/>
    </source>
</evidence>
<comment type="catalytic activity">
    <reaction evidence="22">
        <text>dodecanoyl-CoA + H2O = dodecanoate + CoA + H(+)</text>
        <dbReference type="Rhea" id="RHEA:30135"/>
        <dbReference type="ChEBI" id="CHEBI:15377"/>
        <dbReference type="ChEBI" id="CHEBI:15378"/>
        <dbReference type="ChEBI" id="CHEBI:18262"/>
        <dbReference type="ChEBI" id="CHEBI:57287"/>
        <dbReference type="ChEBI" id="CHEBI:57375"/>
    </reaction>
    <physiologicalReaction direction="left-to-right" evidence="22">
        <dbReference type="Rhea" id="RHEA:30136"/>
    </physiologicalReaction>
</comment>
<evidence type="ECO:0000313" key="26">
    <source>
        <dbReference type="Proteomes" id="UP000297900"/>
    </source>
</evidence>
<gene>
    <name evidence="25" type="ORF">E2980_09450</name>
</gene>
<dbReference type="PANTHER" id="PTHR12418">
    <property type="entry name" value="ACYL-COENZYME A THIOESTERASE THEM4"/>
    <property type="match status" value="1"/>
</dbReference>
<comment type="catalytic activity">
    <reaction evidence="19">
        <text>octanoyl-CoA + H2O = octanoate + CoA + H(+)</text>
        <dbReference type="Rhea" id="RHEA:30143"/>
        <dbReference type="ChEBI" id="CHEBI:15377"/>
        <dbReference type="ChEBI" id="CHEBI:15378"/>
        <dbReference type="ChEBI" id="CHEBI:25646"/>
        <dbReference type="ChEBI" id="CHEBI:57287"/>
        <dbReference type="ChEBI" id="CHEBI:57386"/>
    </reaction>
    <physiologicalReaction direction="left-to-right" evidence="19">
        <dbReference type="Rhea" id="RHEA:30144"/>
    </physiologicalReaction>
</comment>
<dbReference type="InterPro" id="IPR029069">
    <property type="entry name" value="HotDog_dom_sf"/>
</dbReference>
<comment type="catalytic activity">
    <reaction evidence="13">
        <text>(5Z,8Z,11Z,14Z)-eicosatetraenoyl-CoA + H2O = (5Z,8Z,11Z,14Z)-eicosatetraenoate + CoA + H(+)</text>
        <dbReference type="Rhea" id="RHEA:40151"/>
        <dbReference type="ChEBI" id="CHEBI:15377"/>
        <dbReference type="ChEBI" id="CHEBI:15378"/>
        <dbReference type="ChEBI" id="CHEBI:32395"/>
        <dbReference type="ChEBI" id="CHEBI:57287"/>
        <dbReference type="ChEBI" id="CHEBI:57368"/>
    </reaction>
    <physiologicalReaction direction="left-to-right" evidence="13">
        <dbReference type="Rhea" id="RHEA:40152"/>
    </physiologicalReaction>
</comment>
<evidence type="ECO:0000256" key="22">
    <source>
        <dbReference type="ARBA" id="ARBA00048074"/>
    </source>
</evidence>
<comment type="catalytic activity">
    <reaction evidence="14">
        <text>(9Z)-octadecenoyl-CoA + H2O = (9Z)-octadecenoate + CoA + H(+)</text>
        <dbReference type="Rhea" id="RHEA:40139"/>
        <dbReference type="ChEBI" id="CHEBI:15377"/>
        <dbReference type="ChEBI" id="CHEBI:15378"/>
        <dbReference type="ChEBI" id="CHEBI:30823"/>
        <dbReference type="ChEBI" id="CHEBI:57287"/>
        <dbReference type="ChEBI" id="CHEBI:57387"/>
    </reaction>
    <physiologicalReaction direction="left-to-right" evidence="14">
        <dbReference type="Rhea" id="RHEA:40140"/>
    </physiologicalReaction>
</comment>
<dbReference type="AlphaFoldDB" id="A0A4Y8M0S5"/>
<dbReference type="GO" id="GO:0016020">
    <property type="term" value="C:membrane"/>
    <property type="evidence" value="ECO:0007669"/>
    <property type="project" value="UniProtKB-SubCell"/>
</dbReference>
<dbReference type="Gene3D" id="3.10.129.10">
    <property type="entry name" value="Hotdog Thioesterase"/>
    <property type="match status" value="1"/>
</dbReference>
<evidence type="ECO:0000256" key="19">
    <source>
        <dbReference type="ARBA" id="ARBA00047588"/>
    </source>
</evidence>
<evidence type="ECO:0000256" key="10">
    <source>
        <dbReference type="ARBA" id="ARBA00023098"/>
    </source>
</evidence>
<evidence type="ECO:0000256" key="5">
    <source>
        <dbReference type="ARBA" id="ARBA00022490"/>
    </source>
</evidence>
<dbReference type="CDD" id="cd03443">
    <property type="entry name" value="PaaI_thioesterase"/>
    <property type="match status" value="1"/>
</dbReference>
<dbReference type="Pfam" id="PF03061">
    <property type="entry name" value="4HBT"/>
    <property type="match status" value="1"/>
</dbReference>
<dbReference type="PANTHER" id="PTHR12418:SF19">
    <property type="entry name" value="ACYL-COENZYME A THIOESTERASE THEM4"/>
    <property type="match status" value="1"/>
</dbReference>
<evidence type="ECO:0000313" key="25">
    <source>
        <dbReference type="EMBL" id="TFE27533.1"/>
    </source>
</evidence>
<keyword evidence="8" id="KW-0276">Fatty acid metabolism</keyword>
<comment type="similarity">
    <text evidence="15">Belongs to the THEM4/THEM5 thioesterase family.</text>
</comment>
<evidence type="ECO:0000256" key="7">
    <source>
        <dbReference type="ARBA" id="ARBA00022801"/>
    </source>
</evidence>
<evidence type="ECO:0000256" key="15">
    <source>
        <dbReference type="ARBA" id="ARBA00038456"/>
    </source>
</evidence>
<dbReference type="EC" id="3.1.2.2" evidence="16"/>
<dbReference type="GO" id="GO:0006631">
    <property type="term" value="P:fatty acid metabolic process"/>
    <property type="evidence" value="ECO:0007669"/>
    <property type="project" value="UniProtKB-KW"/>
</dbReference>
<evidence type="ECO:0000256" key="8">
    <source>
        <dbReference type="ARBA" id="ARBA00022832"/>
    </source>
</evidence>
<evidence type="ECO:0000256" key="2">
    <source>
        <dbReference type="ARBA" id="ARBA00004496"/>
    </source>
</evidence>
<evidence type="ECO:0000256" key="17">
    <source>
        <dbReference type="ARBA" id="ARBA00040123"/>
    </source>
</evidence>
<evidence type="ECO:0000256" key="6">
    <source>
        <dbReference type="ARBA" id="ARBA00022703"/>
    </source>
</evidence>
<comment type="catalytic activity">
    <reaction evidence="23">
        <text>tetradecanoyl-CoA + H2O = tetradecanoate + CoA + H(+)</text>
        <dbReference type="Rhea" id="RHEA:40119"/>
        <dbReference type="ChEBI" id="CHEBI:15377"/>
        <dbReference type="ChEBI" id="CHEBI:15378"/>
        <dbReference type="ChEBI" id="CHEBI:30807"/>
        <dbReference type="ChEBI" id="CHEBI:57287"/>
        <dbReference type="ChEBI" id="CHEBI:57385"/>
    </reaction>
    <physiologicalReaction direction="left-to-right" evidence="23">
        <dbReference type="Rhea" id="RHEA:40120"/>
    </physiologicalReaction>
</comment>
<dbReference type="EMBL" id="SOMN01000009">
    <property type="protein sequence ID" value="TFE27533.1"/>
    <property type="molecule type" value="Genomic_DNA"/>
</dbReference>
<evidence type="ECO:0000256" key="14">
    <source>
        <dbReference type="ARBA" id="ARBA00037002"/>
    </source>
</evidence>
<evidence type="ECO:0000256" key="12">
    <source>
        <dbReference type="ARBA" id="ARBA00023273"/>
    </source>
</evidence>
<comment type="catalytic activity">
    <reaction evidence="20">
        <text>hexadecanoyl-CoA + H2O = hexadecanoate + CoA + H(+)</text>
        <dbReference type="Rhea" id="RHEA:16645"/>
        <dbReference type="ChEBI" id="CHEBI:7896"/>
        <dbReference type="ChEBI" id="CHEBI:15377"/>
        <dbReference type="ChEBI" id="CHEBI:15378"/>
        <dbReference type="ChEBI" id="CHEBI:57287"/>
        <dbReference type="ChEBI" id="CHEBI:57379"/>
        <dbReference type="EC" id="3.1.2.2"/>
    </reaction>
    <physiologicalReaction direction="left-to-right" evidence="20">
        <dbReference type="Rhea" id="RHEA:16646"/>
    </physiologicalReaction>
</comment>
<comment type="catalytic activity">
    <reaction evidence="21">
        <text>decanoyl-CoA + H2O = decanoate + CoA + H(+)</text>
        <dbReference type="Rhea" id="RHEA:40059"/>
        <dbReference type="ChEBI" id="CHEBI:15377"/>
        <dbReference type="ChEBI" id="CHEBI:15378"/>
        <dbReference type="ChEBI" id="CHEBI:27689"/>
        <dbReference type="ChEBI" id="CHEBI:57287"/>
        <dbReference type="ChEBI" id="CHEBI:61430"/>
    </reaction>
    <physiologicalReaction direction="left-to-right" evidence="21">
        <dbReference type="Rhea" id="RHEA:40060"/>
    </physiologicalReaction>
</comment>
<proteinExistence type="inferred from homology"/>
<dbReference type="Proteomes" id="UP000297900">
    <property type="component" value="Unassembled WGS sequence"/>
</dbReference>
<dbReference type="InterPro" id="IPR003736">
    <property type="entry name" value="PAAI_dom"/>
</dbReference>
<evidence type="ECO:0000256" key="3">
    <source>
        <dbReference type="ARBA" id="ARBA00004632"/>
    </source>
</evidence>
<keyword evidence="26" id="KW-1185">Reference proteome</keyword>
<reference evidence="25 26" key="1">
    <citation type="submission" date="2019-03" db="EMBL/GenBank/DDBJ databases">
        <title>Cohnella endophytica sp. nov., a novel endophytic bacterium isolated from bark of Sonneratia apetala.</title>
        <authorList>
            <person name="Tuo L."/>
        </authorList>
    </citation>
    <scope>NUCLEOTIDE SEQUENCE [LARGE SCALE GENOMIC DNA]</scope>
    <source>
        <strain evidence="25 26">CCTCC AB 208254</strain>
    </source>
</reference>
<sequence length="140" mass="15262">MDTANGRSRMEHLSEIARNTFWGYVGCELEFMDEKKVIVTLDVREHHLNLIGILHGGVHTTLLDSAMGIIAMAARPGEDVVTSSMNVHFTSPVRIGKVTVIAEILHTSGKTITTQGTLRSADDTLCALATASFRIIEKKA</sequence>
<dbReference type="InterPro" id="IPR006683">
    <property type="entry name" value="Thioestr_dom"/>
</dbReference>
<dbReference type="GO" id="GO:0016289">
    <property type="term" value="F:acyl-CoA hydrolase activity"/>
    <property type="evidence" value="ECO:0007669"/>
    <property type="project" value="UniProtKB-ARBA"/>
</dbReference>
<dbReference type="InterPro" id="IPR052365">
    <property type="entry name" value="THEM4/THEM5_acyl-CoA_thioest"/>
</dbReference>
<keyword evidence="6" id="KW-0053">Apoptosis</keyword>
<keyword evidence="5" id="KW-0963">Cytoplasm</keyword>
<dbReference type="NCBIfam" id="TIGR00369">
    <property type="entry name" value="unchar_dom_1"/>
    <property type="match status" value="1"/>
</dbReference>
<keyword evidence="12" id="KW-0966">Cell projection</keyword>
<dbReference type="RefSeq" id="WP_135151942.1">
    <property type="nucleotide sequence ID" value="NZ_SOMN01000009.1"/>
</dbReference>
<comment type="subcellular location">
    <subcellularLocation>
        <location evidence="3">Cell projection</location>
        <location evidence="3">Ruffle membrane</location>
    </subcellularLocation>
    <subcellularLocation>
        <location evidence="2">Cytoplasm</location>
    </subcellularLocation>
    <subcellularLocation>
        <location evidence="1">Membrane</location>
        <topology evidence="1">Peripheral membrane protein</topology>
    </subcellularLocation>
</comment>
<name>A0A4Y8M0S5_9BACL</name>
<evidence type="ECO:0000256" key="9">
    <source>
        <dbReference type="ARBA" id="ARBA00022946"/>
    </source>
</evidence>
<evidence type="ECO:0000256" key="13">
    <source>
        <dbReference type="ARBA" id="ARBA00035852"/>
    </source>
</evidence>
<keyword evidence="11" id="KW-0472">Membrane</keyword>
<keyword evidence="7" id="KW-0378">Hydrolase</keyword>
<dbReference type="SUPFAM" id="SSF54637">
    <property type="entry name" value="Thioesterase/thiol ester dehydrase-isomerase"/>
    <property type="match status" value="1"/>
</dbReference>
<evidence type="ECO:0000256" key="1">
    <source>
        <dbReference type="ARBA" id="ARBA00004170"/>
    </source>
</evidence>
<keyword evidence="9" id="KW-0809">Transit peptide</keyword>